<dbReference type="AlphaFoldDB" id="A0A485LNA6"/>
<evidence type="ECO:0000313" key="2">
    <source>
        <dbReference type="EMBL" id="VFT99598.1"/>
    </source>
</evidence>
<sequence length="628" mass="71196">MEVALAFTKEDCNCNDPLFSYKYLRTHRLGSLKLIRCFPHCCPCHSHGTFCSTGLDLKASNVPQDLADTLVFAKFQGSDEPIFQPGHLFEAKSITDDTRSPENQKGVWIPSHSTSNRTSTDKIFHLNQNNVFGWHYSWVGSSTQAHRACLHHLVAYMVRPVVASGKPMFQVVQSTTSPPFIVMSYRRACYLCQKHREQPVDGPPKTECECEGEFNFKRSRTNYSALNLNTLRAQENTTDPLLMERHLVILAAFLFTPPVHFFTAQLPTLETRILKSLLQPMGAAMAMTAYQRRAMTFPAVVRPTSTANVQTDLESLKSFCLDLLLAATTFSSLQQTAKFFSQSTKHLLDRDALHEAYLEWVKYCHNTMSTRLLPLNMTFAQLVAHILEMAALYQALNPLLGYVSMWEKSTEDSTPGFQYFVAQLREVFMAGETLPSSPGEYNPLNGRWLYEKTTSVVYSEKISPAHDLSLLTLLRCITMGYSFQLMQAKEKHLRIKSDLQVFRTIWSEFVLDGKPRVLRVFPNGESTMTALTGFQHGDYIGRFQDGVISLDFLSWPKCPRNGEVQRVAIMLQQVKDTALYVEISVGKTTANAETVDYTALTAIERYATYNREAEIAVASFRLIYNRVK</sequence>
<dbReference type="Proteomes" id="UP000332933">
    <property type="component" value="Unassembled WGS sequence"/>
</dbReference>
<dbReference type="EMBL" id="CAADRA010007245">
    <property type="protein sequence ID" value="VFT99598.1"/>
    <property type="molecule type" value="Genomic_DNA"/>
</dbReference>
<organism evidence="2 3">
    <name type="scientific">Aphanomyces stellatus</name>
    <dbReference type="NCBI Taxonomy" id="120398"/>
    <lineage>
        <taxon>Eukaryota</taxon>
        <taxon>Sar</taxon>
        <taxon>Stramenopiles</taxon>
        <taxon>Oomycota</taxon>
        <taxon>Saprolegniomycetes</taxon>
        <taxon>Saprolegniales</taxon>
        <taxon>Verrucalvaceae</taxon>
        <taxon>Aphanomyces</taxon>
    </lineage>
</organism>
<dbReference type="OrthoDB" id="63765at2759"/>
<gene>
    <name evidence="2" type="primary">Aste57867_22948</name>
    <name evidence="1" type="ORF">As57867_022877</name>
    <name evidence="2" type="ORF">ASTE57867_22948</name>
</gene>
<evidence type="ECO:0000313" key="1">
    <source>
        <dbReference type="EMBL" id="KAF0685123.1"/>
    </source>
</evidence>
<reference evidence="1" key="2">
    <citation type="submission" date="2019-06" db="EMBL/GenBank/DDBJ databases">
        <title>Genomics analysis of Aphanomyces spp. identifies a new class of oomycete effector associated with host adaptation.</title>
        <authorList>
            <person name="Gaulin E."/>
        </authorList>
    </citation>
    <scope>NUCLEOTIDE SEQUENCE</scope>
    <source>
        <strain evidence="1">CBS 578.67</strain>
    </source>
</reference>
<keyword evidence="3" id="KW-1185">Reference proteome</keyword>
<protein>
    <submittedName>
        <fullName evidence="2">Aste57867_22948 protein</fullName>
    </submittedName>
</protein>
<name>A0A485LNA6_9STRA</name>
<accession>A0A485LNA6</accession>
<proteinExistence type="predicted"/>
<evidence type="ECO:0000313" key="3">
    <source>
        <dbReference type="Proteomes" id="UP000332933"/>
    </source>
</evidence>
<dbReference type="EMBL" id="VJMH01007219">
    <property type="protein sequence ID" value="KAF0685123.1"/>
    <property type="molecule type" value="Genomic_DNA"/>
</dbReference>
<reference evidence="2 3" key="1">
    <citation type="submission" date="2019-03" db="EMBL/GenBank/DDBJ databases">
        <authorList>
            <person name="Gaulin E."/>
            <person name="Dumas B."/>
        </authorList>
    </citation>
    <scope>NUCLEOTIDE SEQUENCE [LARGE SCALE GENOMIC DNA]</scope>
    <source>
        <strain evidence="2">CBS 568.67</strain>
    </source>
</reference>